<dbReference type="EMBL" id="CP099534">
    <property type="protein sequence ID" value="UYK87157.1"/>
    <property type="molecule type" value="Genomic_DNA"/>
</dbReference>
<dbReference type="Proteomes" id="UP001164392">
    <property type="component" value="Chromosome"/>
</dbReference>
<reference evidence="1" key="1">
    <citation type="submission" date="2022-06" db="EMBL/GenBank/DDBJ databases">
        <title>Dynamics of rice microbiomes reveals core vertical transmitted seed endophytes.</title>
        <authorList>
            <person name="Liao K."/>
            <person name="Zhang X."/>
        </authorList>
    </citation>
    <scope>NUCLEOTIDE SEQUENCE</scope>
    <source>
        <strain evidence="1">JR3-14</strain>
    </source>
</reference>
<sequence length="197" mass="21078">MHASDRDVTPAVSERRMRWLALAALVVLVPCTMAATGWRDVRELLHAREWRPVDVAMAQTVDYDGAAVRLASVDVLPFAAGLPADRTFVRTRLSLVPGAAGAQWSDCTLKLVDSTGRSWSAIDTVPDLLQRALAKPGESPGVACDGLAVSAAKPGVPLAIDGYYLVPRAVAAQLQLTVSTRGGRPHYLRFARGQGHD</sequence>
<dbReference type="RefSeq" id="WP_267092350.1">
    <property type="nucleotide sequence ID" value="NZ_CP099534.1"/>
</dbReference>
<proteinExistence type="predicted"/>
<protein>
    <submittedName>
        <fullName evidence="1">Uncharacterized protein</fullName>
    </submittedName>
</protein>
<accession>A0AA46PIT0</accession>
<gene>
    <name evidence="1" type="ORF">NG824_11580</name>
</gene>
<organism evidence="1 2">
    <name type="scientific">Xanthomonas sacchari</name>
    <dbReference type="NCBI Taxonomy" id="56458"/>
    <lineage>
        <taxon>Bacteria</taxon>
        <taxon>Pseudomonadati</taxon>
        <taxon>Pseudomonadota</taxon>
        <taxon>Gammaproteobacteria</taxon>
        <taxon>Lysobacterales</taxon>
        <taxon>Lysobacteraceae</taxon>
        <taxon>Xanthomonas</taxon>
    </lineage>
</organism>
<name>A0AA46PIT0_9XANT</name>
<dbReference type="AlphaFoldDB" id="A0AA46PIT0"/>
<evidence type="ECO:0000313" key="2">
    <source>
        <dbReference type="Proteomes" id="UP001164392"/>
    </source>
</evidence>
<evidence type="ECO:0000313" key="1">
    <source>
        <dbReference type="EMBL" id="UYK87157.1"/>
    </source>
</evidence>